<dbReference type="AlphaFoldDB" id="A0A5C1QEX7"/>
<name>A0A5C1QEX7_9SPIO</name>
<reference evidence="1 2" key="1">
    <citation type="submission" date="2019-02" db="EMBL/GenBank/DDBJ databases">
        <authorList>
            <person name="Fomenkov A."/>
            <person name="Dubinina G."/>
            <person name="Grabovich M."/>
            <person name="Vincze T."/>
            <person name="Roberts R.J."/>
        </authorList>
    </citation>
    <scope>NUCLEOTIDE SEQUENCE [LARGE SCALE GENOMIC DNA]</scope>
    <source>
        <strain evidence="1 2">P</strain>
    </source>
</reference>
<proteinExistence type="predicted"/>
<sequence length="98" mass="11423">MSIKDDYDFSIIENTIKEKVIEMLEEEFNNLEENICQCEECVIDMVCYALNRIKPNYTASLYGALYSRADADNRSEDIREKVLDAIEFVSSNRSHDLK</sequence>
<dbReference type="InterPro" id="IPR019657">
    <property type="entry name" value="ComFB"/>
</dbReference>
<dbReference type="Pfam" id="PF10719">
    <property type="entry name" value="ComFB"/>
    <property type="match status" value="1"/>
</dbReference>
<organism evidence="1 2">
    <name type="scientific">Thiospirochaeta perfilievii</name>
    <dbReference type="NCBI Taxonomy" id="252967"/>
    <lineage>
        <taxon>Bacteria</taxon>
        <taxon>Pseudomonadati</taxon>
        <taxon>Spirochaetota</taxon>
        <taxon>Spirochaetia</taxon>
        <taxon>Spirochaetales</taxon>
        <taxon>Spirochaetaceae</taxon>
        <taxon>Thiospirochaeta</taxon>
    </lineage>
</organism>
<evidence type="ECO:0000313" key="2">
    <source>
        <dbReference type="Proteomes" id="UP000323824"/>
    </source>
</evidence>
<dbReference type="KEGG" id="sper:EW093_15980"/>
<dbReference type="Proteomes" id="UP000323824">
    <property type="component" value="Chromosome"/>
</dbReference>
<dbReference type="EMBL" id="CP035807">
    <property type="protein sequence ID" value="QEN06121.1"/>
    <property type="molecule type" value="Genomic_DNA"/>
</dbReference>
<protein>
    <submittedName>
        <fullName evidence="1">Competence protein ComFB</fullName>
    </submittedName>
</protein>
<evidence type="ECO:0000313" key="1">
    <source>
        <dbReference type="EMBL" id="QEN06121.1"/>
    </source>
</evidence>
<dbReference type="OrthoDB" id="5616024at2"/>
<accession>A0A5C1QEX7</accession>
<gene>
    <name evidence="1" type="ORF">EW093_15980</name>
</gene>
<dbReference type="RefSeq" id="WP_149569355.1">
    <property type="nucleotide sequence ID" value="NZ_CP035807.1"/>
</dbReference>
<reference evidence="1 2" key="2">
    <citation type="submission" date="2019-09" db="EMBL/GenBank/DDBJ databases">
        <title>Complete Genome Sequence and Methylome Analysis of free living Spirochaetas.</title>
        <authorList>
            <person name="Leshcheva N."/>
            <person name="Mikheeva N."/>
        </authorList>
    </citation>
    <scope>NUCLEOTIDE SEQUENCE [LARGE SCALE GENOMIC DNA]</scope>
    <source>
        <strain evidence="1 2">P</strain>
    </source>
</reference>
<keyword evidence="2" id="KW-1185">Reference proteome</keyword>